<dbReference type="PANTHER" id="PTHR37012">
    <property type="entry name" value="B-ZIP TRANSCRIPTION FACTOR (EUROFUNG)-RELATED"/>
    <property type="match status" value="1"/>
</dbReference>
<feature type="compositionally biased region" description="Pro residues" evidence="2">
    <location>
        <begin position="126"/>
        <end position="150"/>
    </location>
</feature>
<dbReference type="GeneID" id="39582728"/>
<feature type="compositionally biased region" description="Low complexity" evidence="2">
    <location>
        <begin position="93"/>
        <end position="102"/>
    </location>
</feature>
<dbReference type="PANTHER" id="PTHR37012:SF2">
    <property type="entry name" value="BZIP DOMAIN-CONTAINING PROTEIN-RELATED"/>
    <property type="match status" value="1"/>
</dbReference>
<dbReference type="SUPFAM" id="SSF57959">
    <property type="entry name" value="Leucine zipper domain"/>
    <property type="match status" value="1"/>
</dbReference>
<evidence type="ECO:0008006" key="5">
    <source>
        <dbReference type="Google" id="ProtNLM"/>
    </source>
</evidence>
<feature type="coiled-coil region" evidence="1">
    <location>
        <begin position="216"/>
        <end position="264"/>
    </location>
</feature>
<feature type="compositionally biased region" description="Low complexity" evidence="2">
    <location>
        <begin position="165"/>
        <end position="182"/>
    </location>
</feature>
<dbReference type="AlphaFoldDB" id="A0A3N2PU45"/>
<protein>
    <recommendedName>
        <fullName evidence="5">BZIP domain-containing protein</fullName>
    </recommendedName>
</protein>
<feature type="compositionally biased region" description="Polar residues" evidence="2">
    <location>
        <begin position="110"/>
        <end position="119"/>
    </location>
</feature>
<evidence type="ECO:0000313" key="4">
    <source>
        <dbReference type="Proteomes" id="UP000272025"/>
    </source>
</evidence>
<sequence>MSAFDHPNAPDIVLVTTTDPTSHIAPHSNRTTLVLPALSYFELTTPPDPEDPLSIFILVPCRAFTIVNSGPGLYLAGTWTLLLQLAIPPASSSDSNRISSGSIHYHQDSGAASAQNQLPSFARMDPPAPGPPPPASIGNPSVPPPVPVPLPVQEARRPSLAMSVTSATSPSSAGSATPDPTTGTAGMTQKEIDLQRKRARDRKAQQAMRDRNKWTIHTLTEQVAFLNHAVEEKNRQIFILQARLGALENENAHLRTQNAALQLSLMGRENEEAAAAAAGASAGNPLPDGATRALTAPRLGQVAAATTLHPWEILPKDTSPTCLADEILQNFIDSVRTKALISPKPAHERAAAYSRKPRVCSLMDPRRRTEDVISNVVADIVRSYPEIETLPKQVAVFWNMALLLKWMVLLDRDSWEQMPPWLRPIPSQRAIPHAAWIDRIPWPKAREYLIMHPEITLDDWAAPYSSSFNVSWPYDPSHVVITIPNPTDSSVAEFSINPVYEEHLRQMRNWTVGDVFRKRFPELATLIDEERGS</sequence>
<dbReference type="Proteomes" id="UP000272025">
    <property type="component" value="Unassembled WGS sequence"/>
</dbReference>
<keyword evidence="1" id="KW-0175">Coiled coil</keyword>
<gene>
    <name evidence="3" type="ORF">SODALDRAFT_360336</name>
</gene>
<evidence type="ECO:0000256" key="2">
    <source>
        <dbReference type="SAM" id="MobiDB-lite"/>
    </source>
</evidence>
<dbReference type="CDD" id="cd14688">
    <property type="entry name" value="bZIP_YAP"/>
    <property type="match status" value="1"/>
</dbReference>
<feature type="region of interest" description="Disordered" evidence="2">
    <location>
        <begin position="93"/>
        <end position="202"/>
    </location>
</feature>
<evidence type="ECO:0000313" key="3">
    <source>
        <dbReference type="EMBL" id="ROT38015.1"/>
    </source>
</evidence>
<dbReference type="RefSeq" id="XP_028465821.1">
    <property type="nucleotide sequence ID" value="XM_028614250.1"/>
</dbReference>
<dbReference type="GO" id="GO:0003700">
    <property type="term" value="F:DNA-binding transcription factor activity"/>
    <property type="evidence" value="ECO:0007669"/>
    <property type="project" value="InterPro"/>
</dbReference>
<accession>A0A3N2PU45</accession>
<name>A0A3N2PU45_SODAK</name>
<organism evidence="3 4">
    <name type="scientific">Sodiomyces alkalinus (strain CBS 110278 / VKM F-3762 / F11)</name>
    <name type="common">Alkaliphilic filamentous fungus</name>
    <dbReference type="NCBI Taxonomy" id="1314773"/>
    <lineage>
        <taxon>Eukaryota</taxon>
        <taxon>Fungi</taxon>
        <taxon>Dikarya</taxon>
        <taxon>Ascomycota</taxon>
        <taxon>Pezizomycotina</taxon>
        <taxon>Sordariomycetes</taxon>
        <taxon>Hypocreomycetidae</taxon>
        <taxon>Glomerellales</taxon>
        <taxon>Plectosphaerellaceae</taxon>
        <taxon>Sodiomyces</taxon>
    </lineage>
</organism>
<evidence type="ECO:0000256" key="1">
    <source>
        <dbReference type="SAM" id="Coils"/>
    </source>
</evidence>
<dbReference type="OrthoDB" id="2985014at2759"/>
<dbReference type="InterPro" id="IPR046347">
    <property type="entry name" value="bZIP_sf"/>
</dbReference>
<feature type="compositionally biased region" description="Basic and acidic residues" evidence="2">
    <location>
        <begin position="190"/>
        <end position="202"/>
    </location>
</feature>
<reference evidence="3 4" key="1">
    <citation type="journal article" date="2018" name="Mol. Ecol.">
        <title>The obligate alkalophilic soda-lake fungus Sodiomyces alkalinus has shifted to a protein diet.</title>
        <authorList>
            <person name="Grum-Grzhimaylo A.A."/>
            <person name="Falkoski D.L."/>
            <person name="van den Heuvel J."/>
            <person name="Valero-Jimenez C.A."/>
            <person name="Min B."/>
            <person name="Choi I.G."/>
            <person name="Lipzen A."/>
            <person name="Daum C.G."/>
            <person name="Aanen D.K."/>
            <person name="Tsang A."/>
            <person name="Henrissat B."/>
            <person name="Bilanenko E.N."/>
            <person name="de Vries R.P."/>
            <person name="van Kan J.A.L."/>
            <person name="Grigoriev I.V."/>
            <person name="Debets A.J.M."/>
        </authorList>
    </citation>
    <scope>NUCLEOTIDE SEQUENCE [LARGE SCALE GENOMIC DNA]</scope>
    <source>
        <strain evidence="3 4">F11</strain>
    </source>
</reference>
<proteinExistence type="predicted"/>
<dbReference type="EMBL" id="ML119056">
    <property type="protein sequence ID" value="ROT38015.1"/>
    <property type="molecule type" value="Genomic_DNA"/>
</dbReference>
<keyword evidence="4" id="KW-1185">Reference proteome</keyword>
<dbReference type="InterPro" id="IPR021833">
    <property type="entry name" value="DUF3425"/>
</dbReference>
<dbReference type="Pfam" id="PF11905">
    <property type="entry name" value="DUF3425"/>
    <property type="match status" value="1"/>
</dbReference>